<evidence type="ECO:0000256" key="7">
    <source>
        <dbReference type="PROSITE-ProRule" id="PRU00221"/>
    </source>
</evidence>
<dbReference type="InterPro" id="IPR054471">
    <property type="entry name" value="GPIID_WHD"/>
</dbReference>
<feature type="repeat" description="WD" evidence="7">
    <location>
        <begin position="795"/>
        <end position="826"/>
    </location>
</feature>
<evidence type="ECO:0000313" key="10">
    <source>
        <dbReference type="Proteomes" id="UP001149163"/>
    </source>
</evidence>
<dbReference type="SUPFAM" id="SSF50978">
    <property type="entry name" value="WD40 repeat-like"/>
    <property type="match status" value="3"/>
</dbReference>
<dbReference type="FunFam" id="3.40.50.300:FF:001638">
    <property type="entry name" value="NACHT and WD40 domain protein"/>
    <property type="match status" value="1"/>
</dbReference>
<dbReference type="PANTHER" id="PTHR22847">
    <property type="entry name" value="WD40 REPEAT PROTEIN"/>
    <property type="match status" value="1"/>
</dbReference>
<evidence type="ECO:0000256" key="5">
    <source>
        <dbReference type="ARBA" id="ARBA00039789"/>
    </source>
</evidence>
<gene>
    <name evidence="9" type="ORF">N7482_009290</name>
</gene>
<keyword evidence="10" id="KW-1185">Reference proteome</keyword>
<dbReference type="InterPro" id="IPR020472">
    <property type="entry name" value="WD40_PAC1"/>
</dbReference>
<feature type="repeat" description="WD" evidence="7">
    <location>
        <begin position="836"/>
        <end position="876"/>
    </location>
</feature>
<dbReference type="PANTHER" id="PTHR22847:SF637">
    <property type="entry name" value="WD REPEAT DOMAIN 5B"/>
    <property type="match status" value="1"/>
</dbReference>
<evidence type="ECO:0000256" key="2">
    <source>
        <dbReference type="ARBA" id="ARBA00022574"/>
    </source>
</evidence>
<feature type="repeat" description="WD" evidence="7">
    <location>
        <begin position="666"/>
        <end position="707"/>
    </location>
</feature>
<dbReference type="AlphaFoldDB" id="A0A9W9LFX7"/>
<dbReference type="OrthoDB" id="538223at2759"/>
<dbReference type="Pfam" id="PF00400">
    <property type="entry name" value="WD40"/>
    <property type="match status" value="8"/>
</dbReference>
<comment type="caution">
    <text evidence="9">The sequence shown here is derived from an EMBL/GenBank/DDBJ whole genome shotgun (WGS) entry which is preliminary data.</text>
</comment>
<dbReference type="SUPFAM" id="SSF52540">
    <property type="entry name" value="P-loop containing nucleoside triphosphate hydrolases"/>
    <property type="match status" value="1"/>
</dbReference>
<evidence type="ECO:0000256" key="6">
    <source>
        <dbReference type="ARBA" id="ARBA00043913"/>
    </source>
</evidence>
<dbReference type="InterPro" id="IPR056884">
    <property type="entry name" value="NPHP3-like_N"/>
</dbReference>
<comment type="subcellular location">
    <subcellularLocation>
        <location evidence="1">Mitochondrion outer membrane</location>
        <topology evidence="1">Peripheral membrane protein</topology>
        <orientation evidence="1">Cytoplasmic side</orientation>
    </subcellularLocation>
</comment>
<proteinExistence type="inferred from homology"/>
<accession>A0A9W9LFX7</accession>
<dbReference type="EMBL" id="JAPQKN010000007">
    <property type="protein sequence ID" value="KAJ5152812.1"/>
    <property type="molecule type" value="Genomic_DNA"/>
</dbReference>
<dbReference type="Pfam" id="PF24883">
    <property type="entry name" value="NPHP3_N"/>
    <property type="match status" value="1"/>
</dbReference>
<evidence type="ECO:0000256" key="4">
    <source>
        <dbReference type="ARBA" id="ARBA00038415"/>
    </source>
</evidence>
<feature type="repeat" description="WD" evidence="7">
    <location>
        <begin position="1059"/>
        <end position="1093"/>
    </location>
</feature>
<dbReference type="InterPro" id="IPR019775">
    <property type="entry name" value="WD40_repeat_CS"/>
</dbReference>
<feature type="repeat" description="WD" evidence="7">
    <location>
        <begin position="539"/>
        <end position="580"/>
    </location>
</feature>
<dbReference type="GO" id="GO:0005634">
    <property type="term" value="C:nucleus"/>
    <property type="evidence" value="ECO:0007669"/>
    <property type="project" value="TreeGrafter"/>
</dbReference>
<dbReference type="RefSeq" id="XP_056539120.1">
    <property type="nucleotide sequence ID" value="XM_056691414.1"/>
</dbReference>
<dbReference type="InterPro" id="IPR015943">
    <property type="entry name" value="WD40/YVTN_repeat-like_dom_sf"/>
</dbReference>
<dbReference type="PROSITE" id="PS00678">
    <property type="entry name" value="WD_REPEATS_1"/>
    <property type="match status" value="1"/>
</dbReference>
<dbReference type="GO" id="GO:1990234">
    <property type="term" value="C:transferase complex"/>
    <property type="evidence" value="ECO:0007669"/>
    <property type="project" value="UniProtKB-ARBA"/>
</dbReference>
<name>A0A9W9LFX7_9EURO</name>
<reference evidence="9" key="2">
    <citation type="journal article" date="2023" name="IMA Fungus">
        <title>Comparative genomic study of the Penicillium genus elucidates a diverse pangenome and 15 lateral gene transfer events.</title>
        <authorList>
            <person name="Petersen C."/>
            <person name="Sorensen T."/>
            <person name="Nielsen M.R."/>
            <person name="Sondergaard T.E."/>
            <person name="Sorensen J.L."/>
            <person name="Fitzpatrick D.A."/>
            <person name="Frisvad J.C."/>
            <person name="Nielsen K.L."/>
        </authorList>
    </citation>
    <scope>NUCLEOTIDE SEQUENCE</scope>
    <source>
        <strain evidence="9">IBT 26290</strain>
    </source>
</reference>
<evidence type="ECO:0000256" key="3">
    <source>
        <dbReference type="ARBA" id="ARBA00022737"/>
    </source>
</evidence>
<dbReference type="PRINTS" id="PR00320">
    <property type="entry name" value="GPROTEINBRPT"/>
</dbReference>
<dbReference type="Pfam" id="PF22939">
    <property type="entry name" value="WHD_GPIID"/>
    <property type="match status" value="1"/>
</dbReference>
<dbReference type="InterPro" id="IPR007111">
    <property type="entry name" value="NACHT_NTPase"/>
</dbReference>
<comment type="function">
    <text evidence="6">Involved in mitochondrial fission. Acts as an adapter protein required to form mitochondrial fission complexes. Formation of these complexes is required to promote constriction and fission of the mitochondrial compartment at a late step in mitochondrial division.</text>
</comment>
<dbReference type="GO" id="GO:0005741">
    <property type="term" value="C:mitochondrial outer membrane"/>
    <property type="evidence" value="ECO:0007669"/>
    <property type="project" value="UniProtKB-SubCell"/>
</dbReference>
<evidence type="ECO:0000313" key="9">
    <source>
        <dbReference type="EMBL" id="KAJ5152812.1"/>
    </source>
</evidence>
<dbReference type="InterPro" id="IPR036322">
    <property type="entry name" value="WD40_repeat_dom_sf"/>
</dbReference>
<dbReference type="Gene3D" id="2.130.10.10">
    <property type="entry name" value="YVTN repeat-like/Quinoprotein amine dehydrogenase"/>
    <property type="match status" value="6"/>
</dbReference>
<feature type="repeat" description="WD" evidence="7">
    <location>
        <begin position="877"/>
        <end position="918"/>
    </location>
</feature>
<protein>
    <recommendedName>
        <fullName evidence="5">Mitochondrial division protein 1</fullName>
    </recommendedName>
</protein>
<evidence type="ECO:0000256" key="1">
    <source>
        <dbReference type="ARBA" id="ARBA00004570"/>
    </source>
</evidence>
<feature type="repeat" description="WD" evidence="7">
    <location>
        <begin position="925"/>
        <end position="959"/>
    </location>
</feature>
<dbReference type="PROSITE" id="PS50294">
    <property type="entry name" value="WD_REPEATS_REGION"/>
    <property type="match status" value="5"/>
</dbReference>
<reference evidence="9" key="1">
    <citation type="submission" date="2022-11" db="EMBL/GenBank/DDBJ databases">
        <authorList>
            <person name="Petersen C."/>
        </authorList>
    </citation>
    <scope>NUCLEOTIDE SEQUENCE</scope>
    <source>
        <strain evidence="9">IBT 26290</strain>
    </source>
</reference>
<comment type="similarity">
    <text evidence="4">Belongs to the WD repeat MDV1/CAF4 family.</text>
</comment>
<dbReference type="PROSITE" id="PS50082">
    <property type="entry name" value="WD_REPEATS_2"/>
    <property type="match status" value="9"/>
</dbReference>
<feature type="domain" description="NACHT" evidence="8">
    <location>
        <begin position="90"/>
        <end position="234"/>
    </location>
</feature>
<feature type="repeat" description="WD" evidence="7">
    <location>
        <begin position="630"/>
        <end position="655"/>
    </location>
</feature>
<keyword evidence="3" id="KW-0677">Repeat</keyword>
<dbReference type="InterPro" id="IPR001680">
    <property type="entry name" value="WD40_rpt"/>
</dbReference>
<organism evidence="9 10">
    <name type="scientific">Penicillium canariense</name>
    <dbReference type="NCBI Taxonomy" id="189055"/>
    <lineage>
        <taxon>Eukaryota</taxon>
        <taxon>Fungi</taxon>
        <taxon>Dikarya</taxon>
        <taxon>Ascomycota</taxon>
        <taxon>Pezizomycotina</taxon>
        <taxon>Eurotiomycetes</taxon>
        <taxon>Eurotiomycetidae</taxon>
        <taxon>Eurotiales</taxon>
        <taxon>Aspergillaceae</taxon>
        <taxon>Penicillium</taxon>
    </lineage>
</organism>
<dbReference type="Gene3D" id="3.40.50.300">
    <property type="entry name" value="P-loop containing nucleotide triphosphate hydrolases"/>
    <property type="match status" value="1"/>
</dbReference>
<dbReference type="CDD" id="cd00200">
    <property type="entry name" value="WD40"/>
    <property type="match status" value="1"/>
</dbReference>
<evidence type="ECO:0000259" key="8">
    <source>
        <dbReference type="PROSITE" id="PS50837"/>
    </source>
</evidence>
<feature type="repeat" description="WD" evidence="7">
    <location>
        <begin position="753"/>
        <end position="794"/>
    </location>
</feature>
<dbReference type="Proteomes" id="UP001149163">
    <property type="component" value="Unassembled WGS sequence"/>
</dbReference>
<keyword evidence="2 7" id="KW-0853">WD repeat</keyword>
<dbReference type="InterPro" id="IPR027417">
    <property type="entry name" value="P-loop_NTPase"/>
</dbReference>
<dbReference type="PROSITE" id="PS50837">
    <property type="entry name" value="NACHT"/>
    <property type="match status" value="1"/>
</dbReference>
<sequence length="1219" mass="135693">MTTGDVSFDHSTNSALQIGFNNGTVSTTINFVTEPSEALDRACLQDLRETNPIHDKIRIEQLKGGLFKDSYRWVLENESFKTWREALNGQLLWVTGDPGKGKTMLLCGIIDELRSAADKATLSYFFCQATDARLSYAVGVLRGLIFLLVTENHCLLSHVRKRYDNEGKQLFEDTNAWAALSGILKDILEDKRLRSTYIIIDALDECGTDLLKLLDFIATKSSAYHQVKWIVSSRNWPLIEKRLKLAQNSRLCLELNELSVSDAVRVYIQHKVSCLAQRNEYDSDTKVRVQRHLTSHANHTFLWVALVCEQLADVSSWEVEEQLTTFPSDLRALYERMMGIIDQSRKAKLCKDILALMVTVYRPLTLDELSPYVDLPSGSSGNYRMLTEIIRLCGSILTLRDGTIYFVHQSAKDFLVASPHRVLPLGIDSQHRTILTRSLQTMQKKLRHNVYNIPHPGHQIEQIKQPIPDPLAATRYGCIYWVEHLLNGDPDGNPELHDDGGVHLFLRQRYLHWLEALSLLREFSAGITAMVKLESLLQIEGHSDSVTSIVWSQDGTQIASASYDETAKIWDSTTGQCVSTVSLQGVHPTTSPIAWSPDQARFASMHSDSIINIWNSTGECLQKLHASGIVDVISWSSNGLHLASGLEDGTIQIWDPARASECIQLLQGHTDMVFVIDWFSDGMRLASHSPDKTVRIWDPITGKCLRILAGRHFESGDCQIRWSYDGSQLATFTSFTSTIRIWDPSTGKGLRVLKGHGDDISALAWSADGEKLASGSKDRTVRIWNPVTGDCILTLEGHESWVDTLSWSHNGSRLASSSDGVIRIWDPALTQSASTLERHEGVVKSISWSPDRSRLASASDRTVRVWHPATGRHLFTLAPRHEGIERIAWSPDGRFVATADGSYPISIWSMATRECLEVMDRGVGVHAICWSDDGCRLASAASDKTARIWDPATGRCLQILEHSTEIQAISWSHDGSRLASSCWSARCHSAVMIWEAATGVCLQTMEWHGAPAGFLAWSYDGCRLASAPEPDPSRSSDSVIIWDATAGRRLHTLEGKAFVDVITWFPDGSRLATASEESPVFIWNTSNGHCIAKFRFGSTVLQFDKLNPNYLHTSVGTFDLASLPSTVDAEISAWDWSPSPPQIGYGLNNEQSWITYKGINLLRLPSEFRPTSVESFMISGSIVSIGCLSGRVLIFSLSHNPIINNPISSDLELGILIHG</sequence>
<dbReference type="GeneID" id="81430590"/>
<dbReference type="SMART" id="SM00320">
    <property type="entry name" value="WD40"/>
    <property type="match status" value="13"/>
</dbReference>